<evidence type="ECO:0000313" key="4">
    <source>
        <dbReference type="Proteomes" id="UP000033924"/>
    </source>
</evidence>
<dbReference type="Gene3D" id="2.60.40.1080">
    <property type="match status" value="1"/>
</dbReference>
<evidence type="ECO:0000313" key="3">
    <source>
        <dbReference type="EMBL" id="KKF37056.1"/>
    </source>
</evidence>
<dbReference type="PATRIC" id="fig|65700.7.peg.4739"/>
<dbReference type="RefSeq" id="WP_046372151.1">
    <property type="nucleotide sequence ID" value="NZ_CP013970.1"/>
</dbReference>
<evidence type="ECO:0000313" key="2">
    <source>
        <dbReference type="EMBL" id="KKF34340.1"/>
    </source>
</evidence>
<dbReference type="EMBL" id="JXNU01000005">
    <property type="protein sequence ID" value="KKF34340.1"/>
    <property type="molecule type" value="Genomic_DNA"/>
</dbReference>
<dbReference type="EMBL" id="JXNU01000003">
    <property type="protein sequence ID" value="KKF37056.1"/>
    <property type="molecule type" value="Genomic_DNA"/>
</dbReference>
<protein>
    <submittedName>
        <fullName evidence="3">Uncharacterized protein</fullName>
    </submittedName>
</protein>
<accession>A0A0M2KJ79</accession>
<dbReference type="Proteomes" id="UP000033924">
    <property type="component" value="Unassembled WGS sequence"/>
</dbReference>
<name>A0A0M2KJ79_9GAMM</name>
<reference evidence="3 4" key="1">
    <citation type="submission" date="2015-01" db="EMBL/GenBank/DDBJ databases">
        <title>Erwinia tracheiphila.</title>
        <authorList>
            <person name="Shapiro L.R."/>
        </authorList>
    </citation>
    <scope>NUCLEOTIDE SEQUENCE [LARGE SCALE GENOMIC DNA]</scope>
    <source>
        <strain evidence="3 4">BuffGH</strain>
    </source>
</reference>
<organism evidence="3 4">
    <name type="scientific">Erwinia tracheiphila</name>
    <dbReference type="NCBI Taxonomy" id="65700"/>
    <lineage>
        <taxon>Bacteria</taxon>
        <taxon>Pseudomonadati</taxon>
        <taxon>Pseudomonadota</taxon>
        <taxon>Gammaproteobacteria</taxon>
        <taxon>Enterobacterales</taxon>
        <taxon>Erwiniaceae</taxon>
        <taxon>Erwinia</taxon>
    </lineage>
</organism>
<reference evidence="1 5" key="2">
    <citation type="submission" date="2016-01" db="EMBL/GenBank/DDBJ databases">
        <authorList>
            <person name="Oliw E.H."/>
        </authorList>
    </citation>
    <scope>NUCLEOTIDE SEQUENCE [LARGE SCALE GENOMIC DNA]</scope>
    <source>
        <strain evidence="1 5">MDcuke</strain>
    </source>
</reference>
<evidence type="ECO:0000313" key="1">
    <source>
        <dbReference type="EMBL" id="AXF76623.1"/>
    </source>
</evidence>
<dbReference type="AlphaFoldDB" id="A0A0M2KJ79"/>
<dbReference type="EMBL" id="CP013970">
    <property type="protein sequence ID" value="AXF76623.1"/>
    <property type="molecule type" value="Genomic_DNA"/>
</dbReference>
<evidence type="ECO:0000313" key="5">
    <source>
        <dbReference type="Proteomes" id="UP000264980"/>
    </source>
</evidence>
<keyword evidence="4" id="KW-1185">Reference proteome</keyword>
<dbReference type="STRING" id="65700.SY86_19080"/>
<dbReference type="Proteomes" id="UP000264980">
    <property type="component" value="Chromosome"/>
</dbReference>
<proteinExistence type="predicted"/>
<gene>
    <name evidence="1" type="ORF">AV903_12180</name>
    <name evidence="3" type="ORF">SY86_19080</name>
    <name evidence="2" type="ORF">SY86_25650</name>
</gene>
<sequence>MMNISGAPSINAAGGISVPGALAMGDRQPKVTQYIFIQNDTYTDPSSIWSVQKLSNTQYAMPNATAPRGSIYIGVFLRDIDGDTSHGRLDSTVEWTVSDPSIATYKTPSASGQTIFGLLRAGKVLITCRWNGLVSVLTITAT</sequence>